<dbReference type="Proteomes" id="UP000034072">
    <property type="component" value="Unassembled WGS sequence"/>
</dbReference>
<dbReference type="PROSITE" id="PS00893">
    <property type="entry name" value="NUDIX_BOX"/>
    <property type="match status" value="1"/>
</dbReference>
<evidence type="ECO:0000313" key="3">
    <source>
        <dbReference type="EMBL" id="KKR40756.1"/>
    </source>
</evidence>
<dbReference type="InterPro" id="IPR020084">
    <property type="entry name" value="NUDIX_hydrolase_CS"/>
</dbReference>
<evidence type="ECO:0000259" key="2">
    <source>
        <dbReference type="PROSITE" id="PS51462"/>
    </source>
</evidence>
<accession>A0A0G0QTU6</accession>
<dbReference type="Pfam" id="PF00293">
    <property type="entry name" value="NUDIX"/>
    <property type="match status" value="1"/>
</dbReference>
<dbReference type="PATRIC" id="fig|1619033.3.peg.468"/>
<reference evidence="3 4" key="1">
    <citation type="journal article" date="2015" name="Nature">
        <title>rRNA introns, odd ribosomes, and small enigmatic genomes across a large radiation of phyla.</title>
        <authorList>
            <person name="Brown C.T."/>
            <person name="Hug L.A."/>
            <person name="Thomas B.C."/>
            <person name="Sharon I."/>
            <person name="Castelle C.J."/>
            <person name="Singh A."/>
            <person name="Wilkins M.J."/>
            <person name="Williams K.H."/>
            <person name="Banfield J.F."/>
        </authorList>
    </citation>
    <scope>NUCLEOTIDE SEQUENCE [LARGE SCALE GENOMIC DNA]</scope>
</reference>
<dbReference type="EMBL" id="LBXZ01000005">
    <property type="protein sequence ID" value="KKR40756.1"/>
    <property type="molecule type" value="Genomic_DNA"/>
</dbReference>
<protein>
    <recommendedName>
        <fullName evidence="2">Nudix hydrolase domain-containing protein</fullName>
    </recommendedName>
</protein>
<dbReference type="Gene3D" id="3.90.79.10">
    <property type="entry name" value="Nucleoside Triphosphate Pyrophosphohydrolase"/>
    <property type="match status" value="1"/>
</dbReference>
<dbReference type="SUPFAM" id="SSF55811">
    <property type="entry name" value="Nudix"/>
    <property type="match status" value="1"/>
</dbReference>
<name>A0A0G0QTU6_9BACT</name>
<proteinExistence type="predicted"/>
<feature type="domain" description="Nudix hydrolase" evidence="2">
    <location>
        <begin position="1"/>
        <end position="101"/>
    </location>
</feature>
<dbReference type="InterPro" id="IPR000086">
    <property type="entry name" value="NUDIX_hydrolase_dom"/>
</dbReference>
<evidence type="ECO:0000313" key="4">
    <source>
        <dbReference type="Proteomes" id="UP000034072"/>
    </source>
</evidence>
<comment type="caution">
    <text evidence="3">The sequence shown here is derived from an EMBL/GenBank/DDBJ whole genome shotgun (WGS) entry which is preliminary data.</text>
</comment>
<sequence length="109" mass="12728">MVAGHADGNETMREAIAREAKEEAGIDIDSKNLKHLLTMHRWCDDHERIGFYFTTQIWNGEIKNSEPNKCDDLSWFPTDRLPENTSPYIRVAIDCYIKGETYCEFGWNR</sequence>
<evidence type="ECO:0000256" key="1">
    <source>
        <dbReference type="ARBA" id="ARBA00022801"/>
    </source>
</evidence>
<organism evidence="3 4">
    <name type="scientific">Candidatus Yanofskybacteria bacterium GW2011_GWE2_40_11</name>
    <dbReference type="NCBI Taxonomy" id="1619033"/>
    <lineage>
        <taxon>Bacteria</taxon>
        <taxon>Candidatus Yanofskyibacteriota</taxon>
    </lineage>
</organism>
<keyword evidence="1" id="KW-0378">Hydrolase</keyword>
<dbReference type="GO" id="GO:0016787">
    <property type="term" value="F:hydrolase activity"/>
    <property type="evidence" value="ECO:0007669"/>
    <property type="project" value="UniProtKB-KW"/>
</dbReference>
<gene>
    <name evidence="3" type="ORF">UT75_C0005G0064</name>
</gene>
<dbReference type="PROSITE" id="PS51462">
    <property type="entry name" value="NUDIX"/>
    <property type="match status" value="1"/>
</dbReference>
<dbReference type="AlphaFoldDB" id="A0A0G0QTU6"/>
<dbReference type="InterPro" id="IPR015797">
    <property type="entry name" value="NUDIX_hydrolase-like_dom_sf"/>
</dbReference>